<name>A0A075R0E2_BRELA</name>
<accession>A0A075R0E2</accession>
<reference evidence="1 2" key="1">
    <citation type="journal article" date="2011" name="J. Bacteriol.">
        <title>Genome sequence of Brevibacillus laterosporus LMG 15441, a pathogen of invertebrates.</title>
        <authorList>
            <person name="Djukic M."/>
            <person name="Poehlein A."/>
            <person name="Thurmer A."/>
            <person name="Daniel R."/>
        </authorList>
    </citation>
    <scope>NUCLEOTIDE SEQUENCE [LARGE SCALE GENOMIC DNA]</scope>
    <source>
        <strain evidence="1 2">LMG 15441</strain>
    </source>
</reference>
<keyword evidence="2" id="KW-1185">Reference proteome</keyword>
<protein>
    <submittedName>
        <fullName evidence="1">Uncharacterized protein</fullName>
    </submittedName>
</protein>
<evidence type="ECO:0000313" key="1">
    <source>
        <dbReference type="EMBL" id="AIG25314.1"/>
    </source>
</evidence>
<dbReference type="KEGG" id="blr:BRLA_c009740"/>
<evidence type="ECO:0000313" key="2">
    <source>
        <dbReference type="Proteomes" id="UP000005850"/>
    </source>
</evidence>
<gene>
    <name evidence="1" type="ORF">BRLA_c009740</name>
</gene>
<dbReference type="EMBL" id="CP007806">
    <property type="protein sequence ID" value="AIG25314.1"/>
    <property type="molecule type" value="Genomic_DNA"/>
</dbReference>
<proteinExistence type="predicted"/>
<dbReference type="AlphaFoldDB" id="A0A075R0E2"/>
<dbReference type="RefSeq" id="WP_003335169.1">
    <property type="nucleotide sequence ID" value="NZ_CP007806.1"/>
</dbReference>
<dbReference type="HOGENOM" id="CLU_3041061_0_0_9"/>
<organism evidence="1 2">
    <name type="scientific">Brevibacillus laterosporus LMG 15441</name>
    <dbReference type="NCBI Taxonomy" id="1042163"/>
    <lineage>
        <taxon>Bacteria</taxon>
        <taxon>Bacillati</taxon>
        <taxon>Bacillota</taxon>
        <taxon>Bacilli</taxon>
        <taxon>Bacillales</taxon>
        <taxon>Paenibacillaceae</taxon>
        <taxon>Brevibacillus</taxon>
    </lineage>
</organism>
<dbReference type="Proteomes" id="UP000005850">
    <property type="component" value="Chromosome"/>
</dbReference>
<dbReference type="eggNOG" id="ENOG50300G5">
    <property type="taxonomic scope" value="Bacteria"/>
</dbReference>
<sequence length="54" mass="6410">MKIPQAFFKDFPAYEDVFYDEIEQHRKHFLPICSIHLQCVFPERSGFGKSGDLF</sequence>